<comment type="caution">
    <text evidence="2">The sequence shown here is derived from an EMBL/GenBank/DDBJ whole genome shotgun (WGS) entry which is preliminary data.</text>
</comment>
<evidence type="ECO:0000256" key="1">
    <source>
        <dbReference type="SAM" id="Phobius"/>
    </source>
</evidence>
<keyword evidence="1" id="KW-0472">Membrane</keyword>
<name>A0A9X2BZ54_9PROT</name>
<dbReference type="EMBL" id="JALPRX010000093">
    <property type="protein sequence ID" value="MCK8786705.1"/>
    <property type="molecule type" value="Genomic_DNA"/>
</dbReference>
<dbReference type="Proteomes" id="UP001139516">
    <property type="component" value="Unassembled WGS sequence"/>
</dbReference>
<feature type="transmembrane region" description="Helical" evidence="1">
    <location>
        <begin position="12"/>
        <end position="39"/>
    </location>
</feature>
<sequence length="332" mass="37118">MMTPEKSDDAFGYLFFRNFVFIVVLGVVLVVGGHIALAWSNLLPEPPFTGTRCINEKFPVLRDAPLGDRTMLAVGSSATWRNLDNATLERRLAGARPYNAATCYLQINQTAFLTEFLLPRMPRVDTVLVVVAPRDFESCASSQAAFFDPALTDAYLAGSVPAWLPYVSGFRARYLAREVAARLSRAPPTPEQTAHYDELGSSILTQRQAWLPPFSIDVTCYASLSRLEAIVARHGARLVVATLPVMAAWRAAEDPDDTNVERWMQDMRSSLQRADSLLIDGRRLDWDEGDFADPVHVLYPAHRKLTRFYADIMARPWQNQRRIGSPSASIAR</sequence>
<evidence type="ECO:0000313" key="2">
    <source>
        <dbReference type="EMBL" id="MCK8786705.1"/>
    </source>
</evidence>
<evidence type="ECO:0000313" key="3">
    <source>
        <dbReference type="Proteomes" id="UP001139516"/>
    </source>
</evidence>
<gene>
    <name evidence="2" type="ORF">M0638_20235</name>
</gene>
<accession>A0A9X2BZ54</accession>
<keyword evidence="1" id="KW-0812">Transmembrane</keyword>
<organism evidence="2 3">
    <name type="scientific">Roseomonas acroporae</name>
    <dbReference type="NCBI Taxonomy" id="2937791"/>
    <lineage>
        <taxon>Bacteria</taxon>
        <taxon>Pseudomonadati</taxon>
        <taxon>Pseudomonadota</taxon>
        <taxon>Alphaproteobacteria</taxon>
        <taxon>Acetobacterales</taxon>
        <taxon>Roseomonadaceae</taxon>
        <taxon>Roseomonas</taxon>
    </lineage>
</organism>
<protein>
    <submittedName>
        <fullName evidence="2">Uncharacterized protein</fullName>
    </submittedName>
</protein>
<dbReference type="RefSeq" id="WP_248668819.1">
    <property type="nucleotide sequence ID" value="NZ_JALPRX010000093.1"/>
</dbReference>
<reference evidence="2" key="1">
    <citation type="submission" date="2022-04" db="EMBL/GenBank/DDBJ databases">
        <title>Roseomonas acroporae sp. nov., isolated from coral Acropora digitifera.</title>
        <authorList>
            <person name="Sun H."/>
        </authorList>
    </citation>
    <scope>NUCLEOTIDE SEQUENCE</scope>
    <source>
        <strain evidence="2">NAR14</strain>
    </source>
</reference>
<keyword evidence="1" id="KW-1133">Transmembrane helix</keyword>
<proteinExistence type="predicted"/>
<dbReference type="AlphaFoldDB" id="A0A9X2BZ54"/>
<keyword evidence="3" id="KW-1185">Reference proteome</keyword>